<protein>
    <submittedName>
        <fullName evidence="1">DUF3877 family protein</fullName>
    </submittedName>
</protein>
<proteinExistence type="predicted"/>
<dbReference type="Proteomes" id="UP001298753">
    <property type="component" value="Unassembled WGS sequence"/>
</dbReference>
<dbReference type="EMBL" id="JAJEPX010000002">
    <property type="protein sequence ID" value="MCC2175877.1"/>
    <property type="molecule type" value="Genomic_DNA"/>
</dbReference>
<accession>A0AAW4VZ48</accession>
<dbReference type="RefSeq" id="WP_227600051.1">
    <property type="nucleotide sequence ID" value="NZ_DBFYXB010000041.1"/>
</dbReference>
<dbReference type="InterPro" id="IPR024539">
    <property type="entry name" value="DUF3877"/>
</dbReference>
<sequence length="183" mass="20942">MNSVNYKRLEKSLTDVIQEAQLKIGYDHHPITLYYPTESVARLLGTPEEDADNTEHALASLSAHTADTLGAIQVTRDDKRFCFHISAEGTQYVHEQLPDPAFLRAFLQVMRGLTVSFDDILAVFHQFSDKVHCEKLEGNEEFDYLVYFEDGTPDSYRYCIKLDDDGDAVYHRFTPEDYAAFGF</sequence>
<dbReference type="Pfam" id="PF12993">
    <property type="entry name" value="DUF3877"/>
    <property type="match status" value="1"/>
</dbReference>
<evidence type="ECO:0000313" key="2">
    <source>
        <dbReference type="Proteomes" id="UP001298753"/>
    </source>
</evidence>
<organism evidence="1 2">
    <name type="scientific">Agathobaculum butyriciproducens</name>
    <dbReference type="NCBI Taxonomy" id="1628085"/>
    <lineage>
        <taxon>Bacteria</taxon>
        <taxon>Bacillati</taxon>
        <taxon>Bacillota</taxon>
        <taxon>Clostridia</taxon>
        <taxon>Eubacteriales</taxon>
        <taxon>Butyricicoccaceae</taxon>
        <taxon>Agathobaculum</taxon>
    </lineage>
</organism>
<name>A0AAW4VZ48_9FIRM</name>
<comment type="caution">
    <text evidence="1">The sequence shown here is derived from an EMBL/GenBank/DDBJ whole genome shotgun (WGS) entry which is preliminary data.</text>
</comment>
<keyword evidence="2" id="KW-1185">Reference proteome</keyword>
<gene>
    <name evidence="1" type="ORF">LKD22_01815</name>
</gene>
<dbReference type="AlphaFoldDB" id="A0AAW4VZ48"/>
<dbReference type="GeneID" id="98660737"/>
<reference evidence="1 2" key="1">
    <citation type="submission" date="2021-10" db="EMBL/GenBank/DDBJ databases">
        <title>Anaerobic single-cell dispensing facilitates the cultivation of human gut bacteria.</title>
        <authorList>
            <person name="Afrizal A."/>
        </authorList>
    </citation>
    <scope>NUCLEOTIDE SEQUENCE [LARGE SCALE GENOMIC DNA]</scope>
    <source>
        <strain evidence="1 2">CLA-AA-H270</strain>
    </source>
</reference>
<evidence type="ECO:0000313" key="1">
    <source>
        <dbReference type="EMBL" id="MCC2175877.1"/>
    </source>
</evidence>